<keyword evidence="8" id="KW-0067">ATP-binding</keyword>
<dbReference type="InterPro" id="IPR000577">
    <property type="entry name" value="Carb_kinase_FGGY"/>
</dbReference>
<keyword evidence="16" id="KW-1185">Reference proteome</keyword>
<dbReference type="EMBL" id="MAXA01000235">
    <property type="protein sequence ID" value="OHV24315.1"/>
    <property type="molecule type" value="Genomic_DNA"/>
</dbReference>
<dbReference type="InterPro" id="IPR005999">
    <property type="entry name" value="Glycerol_kin"/>
</dbReference>
<dbReference type="NCBIfam" id="NF000756">
    <property type="entry name" value="PRK00047.1"/>
    <property type="match status" value="1"/>
</dbReference>
<dbReference type="GO" id="GO:0005829">
    <property type="term" value="C:cytosol"/>
    <property type="evidence" value="ECO:0007669"/>
    <property type="project" value="TreeGrafter"/>
</dbReference>
<dbReference type="InterPro" id="IPR018484">
    <property type="entry name" value="FGGY_N"/>
</dbReference>
<evidence type="ECO:0000256" key="5">
    <source>
        <dbReference type="ARBA" id="ARBA00022741"/>
    </source>
</evidence>
<dbReference type="RefSeq" id="WP_071065500.1">
    <property type="nucleotide sequence ID" value="NZ_MAXA01000235.1"/>
</dbReference>
<comment type="similarity">
    <text evidence="2 12">Belongs to the FGGY kinase family.</text>
</comment>
<comment type="catalytic activity">
    <reaction evidence="10">
        <text>glycerol + ATP = sn-glycerol 3-phosphate + ADP + H(+)</text>
        <dbReference type="Rhea" id="RHEA:21644"/>
        <dbReference type="ChEBI" id="CHEBI:15378"/>
        <dbReference type="ChEBI" id="CHEBI:17754"/>
        <dbReference type="ChEBI" id="CHEBI:30616"/>
        <dbReference type="ChEBI" id="CHEBI:57597"/>
        <dbReference type="ChEBI" id="CHEBI:456216"/>
        <dbReference type="EC" id="2.7.1.30"/>
    </reaction>
</comment>
<evidence type="ECO:0000256" key="7">
    <source>
        <dbReference type="ARBA" id="ARBA00022798"/>
    </source>
</evidence>
<name>A0A1S1PTR9_9ACTN</name>
<dbReference type="OrthoDB" id="9805576at2"/>
<evidence type="ECO:0000259" key="13">
    <source>
        <dbReference type="Pfam" id="PF00370"/>
    </source>
</evidence>
<dbReference type="EC" id="2.7.1.30" evidence="3"/>
<keyword evidence="4 12" id="KW-0808">Transferase</keyword>
<evidence type="ECO:0000256" key="4">
    <source>
        <dbReference type="ARBA" id="ARBA00022679"/>
    </source>
</evidence>
<evidence type="ECO:0000256" key="6">
    <source>
        <dbReference type="ARBA" id="ARBA00022777"/>
    </source>
</evidence>
<dbReference type="CDD" id="cd07786">
    <property type="entry name" value="FGGY_EcGK_like"/>
    <property type="match status" value="1"/>
</dbReference>
<evidence type="ECO:0000256" key="8">
    <source>
        <dbReference type="ARBA" id="ARBA00022840"/>
    </source>
</evidence>
<keyword evidence="6 12" id="KW-0418">Kinase</keyword>
<dbReference type="Pfam" id="PF02782">
    <property type="entry name" value="FGGY_C"/>
    <property type="match status" value="1"/>
</dbReference>
<evidence type="ECO:0000256" key="9">
    <source>
        <dbReference type="ARBA" id="ARBA00043149"/>
    </source>
</evidence>
<dbReference type="Gene3D" id="3.30.420.40">
    <property type="match status" value="2"/>
</dbReference>
<dbReference type="PANTHER" id="PTHR10196">
    <property type="entry name" value="SUGAR KINASE"/>
    <property type="match status" value="1"/>
</dbReference>
<evidence type="ECO:0000313" key="16">
    <source>
        <dbReference type="Proteomes" id="UP000179769"/>
    </source>
</evidence>
<evidence type="ECO:0000256" key="12">
    <source>
        <dbReference type="RuleBase" id="RU003733"/>
    </source>
</evidence>
<dbReference type="GO" id="GO:0004370">
    <property type="term" value="F:glycerol kinase activity"/>
    <property type="evidence" value="ECO:0007669"/>
    <property type="project" value="UniProtKB-EC"/>
</dbReference>
<dbReference type="FunFam" id="3.30.420.40:FF:000007">
    <property type="entry name" value="Glycerol kinase"/>
    <property type="match status" value="1"/>
</dbReference>
<evidence type="ECO:0000313" key="15">
    <source>
        <dbReference type="EMBL" id="OHV24315.1"/>
    </source>
</evidence>
<dbReference type="InterPro" id="IPR043129">
    <property type="entry name" value="ATPase_NBD"/>
</dbReference>
<evidence type="ECO:0000256" key="2">
    <source>
        <dbReference type="ARBA" id="ARBA00009156"/>
    </source>
</evidence>
<feature type="domain" description="Carbohydrate kinase FGGY C-terminal" evidence="14">
    <location>
        <begin position="259"/>
        <end position="448"/>
    </location>
</feature>
<dbReference type="InterPro" id="IPR018485">
    <property type="entry name" value="FGGY_C"/>
</dbReference>
<dbReference type="GO" id="GO:0006072">
    <property type="term" value="P:glycerol-3-phosphate metabolic process"/>
    <property type="evidence" value="ECO:0007669"/>
    <property type="project" value="InterPro"/>
</dbReference>
<dbReference type="InterPro" id="IPR018483">
    <property type="entry name" value="Carb_kinase_FGGY_CS"/>
</dbReference>
<dbReference type="NCBIfam" id="TIGR01311">
    <property type="entry name" value="glycerol_kin"/>
    <property type="match status" value="1"/>
</dbReference>
<dbReference type="FunFam" id="3.30.420.40:FF:000008">
    <property type="entry name" value="Glycerol kinase"/>
    <property type="match status" value="1"/>
</dbReference>
<comment type="pathway">
    <text evidence="1">Polyol metabolism; glycerol degradation via glycerol kinase pathway; sn-glycerol 3-phosphate from glycerol: step 1/1.</text>
</comment>
<evidence type="ECO:0000256" key="3">
    <source>
        <dbReference type="ARBA" id="ARBA00012099"/>
    </source>
</evidence>
<gene>
    <name evidence="15" type="ORF">BBK14_05485</name>
</gene>
<dbReference type="AlphaFoldDB" id="A0A1S1PTR9"/>
<proteinExistence type="inferred from homology"/>
<dbReference type="PROSITE" id="PS00445">
    <property type="entry name" value="FGGY_KINASES_2"/>
    <property type="match status" value="1"/>
</dbReference>
<keyword evidence="7" id="KW-0319">Glycerol metabolism</keyword>
<evidence type="ECO:0000259" key="14">
    <source>
        <dbReference type="Pfam" id="PF02782"/>
    </source>
</evidence>
<accession>A0A1S1PTR9</accession>
<dbReference type="GO" id="GO:0019563">
    <property type="term" value="P:glycerol catabolic process"/>
    <property type="evidence" value="ECO:0007669"/>
    <property type="project" value="TreeGrafter"/>
</dbReference>
<dbReference type="Pfam" id="PF00370">
    <property type="entry name" value="FGGY_N"/>
    <property type="match status" value="1"/>
</dbReference>
<dbReference type="Proteomes" id="UP000179769">
    <property type="component" value="Unassembled WGS sequence"/>
</dbReference>
<keyword evidence="5" id="KW-0547">Nucleotide-binding</keyword>
<dbReference type="GO" id="GO:0005524">
    <property type="term" value="F:ATP binding"/>
    <property type="evidence" value="ECO:0007669"/>
    <property type="project" value="UniProtKB-KW"/>
</dbReference>
<feature type="domain" description="Carbohydrate kinase FGGY N-terminal" evidence="13">
    <location>
        <begin position="3"/>
        <end position="248"/>
    </location>
</feature>
<dbReference type="PIRSF" id="PIRSF000538">
    <property type="entry name" value="GlpK"/>
    <property type="match status" value="1"/>
</dbReference>
<evidence type="ECO:0000256" key="11">
    <source>
        <dbReference type="ARBA" id="ARBA00054633"/>
    </source>
</evidence>
<evidence type="ECO:0000256" key="1">
    <source>
        <dbReference type="ARBA" id="ARBA00005190"/>
    </source>
</evidence>
<sequence length="497" mass="52522">MLVAAVDQGTTGTTVCLLDEEAAVVGRGYRTVGTSFPRPGWVEQDPAELLRGVVDTVAAALADAGRAPSDLAAMGITNQRETTVLWERRTGRPLHPAVVWQDRRTADVCERLAAAGHGPRVQERTGLVLDPYFSGTKAAWVLDHVDGARRAAAAGEVAFGTVDSWLVWGLTGGRAHITDVTNASRTMLFDLADGAWSAEMCDLLDVPAELLAEVVPSSRVYAETDPEVFLGVRVPIAAVVGDQQAALFAQACFEPGQAKNTYGTGSFVLVNTGATLPAPQSSLLRTVAFGLDGESLTYALEGAILSTGSAVQWLRDGLGVISDAEQTAALAASLDGNDGVYFVPALAGLGAPHWDPRARGTLVGLTRATGRAHLARAVLEGIAYQTRDVVEEMAAGAGVTVTQLRADGGAARNPWLMQFQADILGVEVDVPENIETTALGSGYLAGLATGVYAGRDELDARRRTAARYQPAMGEDQRAALYGQWLRAVERSRDWDRG</sequence>
<dbReference type="SUPFAM" id="SSF53067">
    <property type="entry name" value="Actin-like ATPase domain"/>
    <property type="match status" value="2"/>
</dbReference>
<comment type="caution">
    <text evidence="15">The sequence shown here is derived from an EMBL/GenBank/DDBJ whole genome shotgun (WGS) entry which is preliminary data.</text>
</comment>
<reference evidence="16" key="1">
    <citation type="submission" date="2016-07" db="EMBL/GenBank/DDBJ databases">
        <title>Frankia sp. NRRL B-16219 Genome sequencing.</title>
        <authorList>
            <person name="Ghodhbane-Gtari F."/>
            <person name="Swanson E."/>
            <person name="Gueddou A."/>
            <person name="Louati M."/>
            <person name="Nouioui I."/>
            <person name="Hezbri K."/>
            <person name="Abebe-Akele F."/>
            <person name="Simpson S."/>
            <person name="Morris K."/>
            <person name="Thomas K."/>
            <person name="Gtari M."/>
            <person name="Tisa L.S."/>
        </authorList>
    </citation>
    <scope>NUCLEOTIDE SEQUENCE [LARGE SCALE GENOMIC DNA]</scope>
    <source>
        <strain evidence="16">NRRL B-16219</strain>
    </source>
</reference>
<dbReference type="PANTHER" id="PTHR10196:SF69">
    <property type="entry name" value="GLYCEROL KINASE"/>
    <property type="match status" value="1"/>
</dbReference>
<organism evidence="15 16">
    <name type="scientific">Parafrankia soli</name>
    <dbReference type="NCBI Taxonomy" id="2599596"/>
    <lineage>
        <taxon>Bacteria</taxon>
        <taxon>Bacillati</taxon>
        <taxon>Actinomycetota</taxon>
        <taxon>Actinomycetes</taxon>
        <taxon>Frankiales</taxon>
        <taxon>Frankiaceae</taxon>
        <taxon>Parafrankia</taxon>
    </lineage>
</organism>
<comment type="function">
    <text evidence="11">Key enzyme in the regulation of glycerol uptake and metabolism. Catalyzes the phosphorylation of glycerol to yield sn-glycerol 3-phosphate.</text>
</comment>
<protein>
    <recommendedName>
        <fullName evidence="3">glycerol kinase</fullName>
        <ecNumber evidence="3">2.7.1.30</ecNumber>
    </recommendedName>
    <alternativeName>
        <fullName evidence="9">ATP:glycerol 3-phosphotransferase</fullName>
    </alternativeName>
</protein>
<evidence type="ECO:0000256" key="10">
    <source>
        <dbReference type="ARBA" id="ARBA00052101"/>
    </source>
</evidence>